<reference evidence="3" key="1">
    <citation type="journal article" date="2023" name="Mol. Phylogenet. Evol.">
        <title>Genome-scale phylogeny and comparative genomics of the fungal order Sordariales.</title>
        <authorList>
            <person name="Hensen N."/>
            <person name="Bonometti L."/>
            <person name="Westerberg I."/>
            <person name="Brannstrom I.O."/>
            <person name="Guillou S."/>
            <person name="Cros-Aarteil S."/>
            <person name="Calhoun S."/>
            <person name="Haridas S."/>
            <person name="Kuo A."/>
            <person name="Mondo S."/>
            <person name="Pangilinan J."/>
            <person name="Riley R."/>
            <person name="LaButti K."/>
            <person name="Andreopoulos B."/>
            <person name="Lipzen A."/>
            <person name="Chen C."/>
            <person name="Yan M."/>
            <person name="Daum C."/>
            <person name="Ng V."/>
            <person name="Clum A."/>
            <person name="Steindorff A."/>
            <person name="Ohm R.A."/>
            <person name="Martin F."/>
            <person name="Silar P."/>
            <person name="Natvig D.O."/>
            <person name="Lalanne C."/>
            <person name="Gautier V."/>
            <person name="Ament-Velasquez S.L."/>
            <person name="Kruys A."/>
            <person name="Hutchinson M.I."/>
            <person name="Powell A.J."/>
            <person name="Barry K."/>
            <person name="Miller A.N."/>
            <person name="Grigoriev I.V."/>
            <person name="Debuchy R."/>
            <person name="Gladieux P."/>
            <person name="Hiltunen Thoren M."/>
            <person name="Johannesson H."/>
        </authorList>
    </citation>
    <scope>NUCLEOTIDE SEQUENCE</scope>
    <source>
        <strain evidence="3">CBS 168.71</strain>
    </source>
</reference>
<dbReference type="PANTHER" id="PTHR38886:SF1">
    <property type="entry name" value="NACHT-NTPASE AND P-LOOP NTPASES N-TERMINAL DOMAIN-CONTAINING PROTEIN"/>
    <property type="match status" value="1"/>
</dbReference>
<reference evidence="3" key="2">
    <citation type="submission" date="2023-06" db="EMBL/GenBank/DDBJ databases">
        <authorList>
            <consortium name="Lawrence Berkeley National Laboratory"/>
            <person name="Haridas S."/>
            <person name="Hensen N."/>
            <person name="Bonometti L."/>
            <person name="Westerberg I."/>
            <person name="Brannstrom I.O."/>
            <person name="Guillou S."/>
            <person name="Cros-Aarteil S."/>
            <person name="Calhoun S."/>
            <person name="Kuo A."/>
            <person name="Mondo S."/>
            <person name="Pangilinan J."/>
            <person name="Riley R."/>
            <person name="Labutti K."/>
            <person name="Andreopoulos B."/>
            <person name="Lipzen A."/>
            <person name="Chen C."/>
            <person name="Yanf M."/>
            <person name="Daum C."/>
            <person name="Ng V."/>
            <person name="Clum A."/>
            <person name="Steindorff A."/>
            <person name="Ohm R."/>
            <person name="Martin F."/>
            <person name="Silar P."/>
            <person name="Natvig D."/>
            <person name="Lalanne C."/>
            <person name="Gautier V."/>
            <person name="Ament-Velasquez S.L."/>
            <person name="Kruys A."/>
            <person name="Hutchinson M.I."/>
            <person name="Powell A.J."/>
            <person name="Barry K."/>
            <person name="Miller A.N."/>
            <person name="Grigoriev I.V."/>
            <person name="Debuchy R."/>
            <person name="Gladieux P."/>
            <person name="Thoren M.H."/>
            <person name="Johannesson H."/>
        </authorList>
    </citation>
    <scope>NUCLEOTIDE SEQUENCE</scope>
    <source>
        <strain evidence="3">CBS 168.71</strain>
    </source>
</reference>
<feature type="compositionally biased region" description="Basic and acidic residues" evidence="1">
    <location>
        <begin position="302"/>
        <end position="315"/>
    </location>
</feature>
<feature type="region of interest" description="Disordered" evidence="1">
    <location>
        <begin position="300"/>
        <end position="342"/>
    </location>
</feature>
<sequence length="482" mass="53548">MSFGFSVGDFLAVIELVHDLAVALSDGRGSTVKFQGLVQELHSLKEAMTAVRDLQVPAELEPRLWMVQQAGSHCQTDISNFLQKGDVYMQCLSQEGTGRWWKDAFYKVKWAVYKAHDVDELRARLHGHTAAMGIMLQLLQMQATTRIIQMMSQAQTEIPGQVLRQQPVYLEDARGVLVPFHLEFVTCVDVSCAIALLVKGPANERAQVLICALKKRYGESGARKVEERKFAITDAETLRDIDLTRAWERCFRPGQRVNMSLFFENIFTKTTTCPSCRAECAGPQDEEIEWIEIPQPQSADLMDSHNEQGRNDRSNISKSAEARPGPPASSDGIDSPPQDEDDEALNHEISEYKRIRLVNDGRIRWDPLTCAQELRISTTGLGVAFPGPQTRVNTLRTGDVCVGFCADKTPSVAVPGIDGLKHIGLLKSIQGGIEIDRKHHPSSLYPVIGLKQGASVVANFCPKTLRPSYIRVISPSLILSLR</sequence>
<evidence type="ECO:0000313" key="3">
    <source>
        <dbReference type="EMBL" id="KAK3299493.1"/>
    </source>
</evidence>
<dbReference type="EMBL" id="JAUEPN010000002">
    <property type="protein sequence ID" value="KAK3299493.1"/>
    <property type="molecule type" value="Genomic_DNA"/>
</dbReference>
<dbReference type="Pfam" id="PF22893">
    <property type="entry name" value="ULD_2"/>
    <property type="match status" value="1"/>
</dbReference>
<comment type="caution">
    <text evidence="3">The sequence shown here is derived from an EMBL/GenBank/DDBJ whole genome shotgun (WGS) entry which is preliminary data.</text>
</comment>
<dbReference type="Proteomes" id="UP001278766">
    <property type="component" value="Unassembled WGS sequence"/>
</dbReference>
<dbReference type="AlphaFoldDB" id="A0AAE0LVW2"/>
<accession>A0AAE0LVW2</accession>
<evidence type="ECO:0000256" key="1">
    <source>
        <dbReference type="SAM" id="MobiDB-lite"/>
    </source>
</evidence>
<gene>
    <name evidence="3" type="ORF">B0H64DRAFT_371830</name>
</gene>
<organism evidence="3 4">
    <name type="scientific">Chaetomium fimeti</name>
    <dbReference type="NCBI Taxonomy" id="1854472"/>
    <lineage>
        <taxon>Eukaryota</taxon>
        <taxon>Fungi</taxon>
        <taxon>Dikarya</taxon>
        <taxon>Ascomycota</taxon>
        <taxon>Pezizomycotina</taxon>
        <taxon>Sordariomycetes</taxon>
        <taxon>Sordariomycetidae</taxon>
        <taxon>Sordariales</taxon>
        <taxon>Chaetomiaceae</taxon>
        <taxon>Chaetomium</taxon>
    </lineage>
</organism>
<dbReference type="RefSeq" id="XP_062663007.1">
    <property type="nucleotide sequence ID" value="XM_062802187.1"/>
</dbReference>
<feature type="domain" description="Ubiquitin-like" evidence="2">
    <location>
        <begin position="164"/>
        <end position="263"/>
    </location>
</feature>
<dbReference type="InterPro" id="IPR054464">
    <property type="entry name" value="ULD_fung"/>
</dbReference>
<dbReference type="PANTHER" id="PTHR38886">
    <property type="entry name" value="SESA DOMAIN-CONTAINING PROTEIN"/>
    <property type="match status" value="1"/>
</dbReference>
<dbReference type="GeneID" id="87839135"/>
<evidence type="ECO:0000313" key="4">
    <source>
        <dbReference type="Proteomes" id="UP001278766"/>
    </source>
</evidence>
<evidence type="ECO:0000259" key="2">
    <source>
        <dbReference type="Pfam" id="PF22893"/>
    </source>
</evidence>
<proteinExistence type="predicted"/>
<name>A0AAE0LVW2_9PEZI</name>
<keyword evidence="4" id="KW-1185">Reference proteome</keyword>
<protein>
    <recommendedName>
        <fullName evidence="2">Ubiquitin-like domain-containing protein</fullName>
    </recommendedName>
</protein>